<sequence length="212" mass="23519">MFARYKPKAPKPHFVSFIDKSSQPSGGLGVSGTEKSAIWCRQTEFGHLSEGIETSMMAATKASVFLAKATQVVSMCMWGCCVIAVAAFRGGQECQQADNSLAHRRKNYYCIRPRLCLRQWDDSPTELTNIANRRCLPLHIESTHLVTVTPGVDSNPSQVNRVIEPALLSVRYGVDCFTISGPWIEDKAKRNEDLRSAVRFEIPPQMPSSGKL</sequence>
<organism evidence="1 2">
    <name type="scientific">Protopolystoma xenopodis</name>
    <dbReference type="NCBI Taxonomy" id="117903"/>
    <lineage>
        <taxon>Eukaryota</taxon>
        <taxon>Metazoa</taxon>
        <taxon>Spiralia</taxon>
        <taxon>Lophotrochozoa</taxon>
        <taxon>Platyhelminthes</taxon>
        <taxon>Monogenea</taxon>
        <taxon>Polyopisthocotylea</taxon>
        <taxon>Polystomatidea</taxon>
        <taxon>Polystomatidae</taxon>
        <taxon>Protopolystoma</taxon>
    </lineage>
</organism>
<accession>A0A3S5AQH5</accession>
<evidence type="ECO:0000313" key="2">
    <source>
        <dbReference type="Proteomes" id="UP000784294"/>
    </source>
</evidence>
<keyword evidence="2" id="KW-1185">Reference proteome</keyword>
<name>A0A3S5AQH5_9PLAT</name>
<reference evidence="1" key="1">
    <citation type="submission" date="2018-11" db="EMBL/GenBank/DDBJ databases">
        <authorList>
            <consortium name="Pathogen Informatics"/>
        </authorList>
    </citation>
    <scope>NUCLEOTIDE SEQUENCE</scope>
</reference>
<gene>
    <name evidence="1" type="ORF">PXEA_LOCUS16001</name>
</gene>
<evidence type="ECO:0000313" key="1">
    <source>
        <dbReference type="EMBL" id="VEL22561.1"/>
    </source>
</evidence>
<comment type="caution">
    <text evidence="1">The sequence shown here is derived from an EMBL/GenBank/DDBJ whole genome shotgun (WGS) entry which is preliminary data.</text>
</comment>
<dbReference type="AlphaFoldDB" id="A0A3S5AQH5"/>
<protein>
    <submittedName>
        <fullName evidence="1">Uncharacterized protein</fullName>
    </submittedName>
</protein>
<dbReference type="Proteomes" id="UP000784294">
    <property type="component" value="Unassembled WGS sequence"/>
</dbReference>
<dbReference type="EMBL" id="CAAALY010057154">
    <property type="protein sequence ID" value="VEL22561.1"/>
    <property type="molecule type" value="Genomic_DNA"/>
</dbReference>
<proteinExistence type="predicted"/>